<evidence type="ECO:0000313" key="2">
    <source>
        <dbReference type="Proteomes" id="UP000567179"/>
    </source>
</evidence>
<dbReference type="EMBL" id="JAACJJ010000042">
    <property type="protein sequence ID" value="KAF5316641.1"/>
    <property type="molecule type" value="Genomic_DNA"/>
</dbReference>
<keyword evidence="2" id="KW-1185">Reference proteome</keyword>
<evidence type="ECO:0008006" key="3">
    <source>
        <dbReference type="Google" id="ProtNLM"/>
    </source>
</evidence>
<dbReference type="Gene3D" id="3.30.710.10">
    <property type="entry name" value="Potassium Channel Kv1.1, Chain A"/>
    <property type="match status" value="1"/>
</dbReference>
<reference evidence="1 2" key="1">
    <citation type="journal article" date="2020" name="ISME J.">
        <title>Uncovering the hidden diversity of litter-decomposition mechanisms in mushroom-forming fungi.</title>
        <authorList>
            <person name="Floudas D."/>
            <person name="Bentzer J."/>
            <person name="Ahren D."/>
            <person name="Johansson T."/>
            <person name="Persson P."/>
            <person name="Tunlid A."/>
        </authorList>
    </citation>
    <scope>NUCLEOTIDE SEQUENCE [LARGE SCALE GENOMIC DNA]</scope>
    <source>
        <strain evidence="1 2">CBS 101986</strain>
    </source>
</reference>
<evidence type="ECO:0000313" key="1">
    <source>
        <dbReference type="EMBL" id="KAF5316641.1"/>
    </source>
</evidence>
<dbReference type="InterPro" id="IPR011333">
    <property type="entry name" value="SKP1/BTB/POZ_sf"/>
</dbReference>
<dbReference type="AlphaFoldDB" id="A0A8H5B4S2"/>
<dbReference type="SUPFAM" id="SSF54695">
    <property type="entry name" value="POZ domain"/>
    <property type="match status" value="1"/>
</dbReference>
<protein>
    <recommendedName>
        <fullName evidence="3">BTB domain-containing protein</fullName>
    </recommendedName>
</protein>
<comment type="caution">
    <text evidence="1">The sequence shown here is derived from an EMBL/GenBank/DDBJ whole genome shotgun (WGS) entry which is preliminary data.</text>
</comment>
<organism evidence="1 2">
    <name type="scientific">Psilocybe cf. subviscida</name>
    <dbReference type="NCBI Taxonomy" id="2480587"/>
    <lineage>
        <taxon>Eukaryota</taxon>
        <taxon>Fungi</taxon>
        <taxon>Dikarya</taxon>
        <taxon>Basidiomycota</taxon>
        <taxon>Agaricomycotina</taxon>
        <taxon>Agaricomycetes</taxon>
        <taxon>Agaricomycetidae</taxon>
        <taxon>Agaricales</taxon>
        <taxon>Agaricineae</taxon>
        <taxon>Strophariaceae</taxon>
        <taxon>Psilocybe</taxon>
    </lineage>
</organism>
<proteinExistence type="predicted"/>
<dbReference type="OrthoDB" id="3184970at2759"/>
<accession>A0A8H5B4S2</accession>
<sequence length="209" mass="23355">MEQVASTSSSTLIGNEESDMVIIKSSDNVAFNVHRKNLEANAGAFPCAEFKTNGEAVQLTETGKTLELVFQFIYPKRHPTLEGLPFEDVADVAEAAEKYEIFSIMNIACIRLSEYLPCYPEQILAHAIKHDYPALIDKAALCVARAPWYDMTYTLPIVAINPWVSRQVSRGMGGCFYTSQSQAFFHAWLGSLQLFPQLIEARGYFLSDL</sequence>
<name>A0A8H5B4S2_9AGAR</name>
<gene>
    <name evidence="1" type="ORF">D9619_006240</name>
</gene>
<dbReference type="Proteomes" id="UP000567179">
    <property type="component" value="Unassembled WGS sequence"/>
</dbReference>